<dbReference type="Proteomes" id="UP001321473">
    <property type="component" value="Unassembled WGS sequence"/>
</dbReference>
<organism evidence="7 8">
    <name type="scientific">Amblyomma americanum</name>
    <name type="common">Lone star tick</name>
    <dbReference type="NCBI Taxonomy" id="6943"/>
    <lineage>
        <taxon>Eukaryota</taxon>
        <taxon>Metazoa</taxon>
        <taxon>Ecdysozoa</taxon>
        <taxon>Arthropoda</taxon>
        <taxon>Chelicerata</taxon>
        <taxon>Arachnida</taxon>
        <taxon>Acari</taxon>
        <taxon>Parasitiformes</taxon>
        <taxon>Ixodida</taxon>
        <taxon>Ixodoidea</taxon>
        <taxon>Ixodidae</taxon>
        <taxon>Amblyomminae</taxon>
        <taxon>Amblyomma</taxon>
    </lineage>
</organism>
<dbReference type="InterPro" id="IPR019559">
    <property type="entry name" value="Cullin_neddylation_domain"/>
</dbReference>
<protein>
    <recommendedName>
        <fullName evidence="6">Cullin family profile domain-containing protein</fullName>
    </recommendedName>
</protein>
<keyword evidence="3" id="KW-0832">Ubl conjugation</keyword>
<sequence length="738" mass="83984">MGEGGTGNLWQALRTAIQDILEKGESRQHFADLYLSAYAMVVQDQGALLHGGLREVVIDHLVNKVRPGVLASPHDAFLRALNQAWNDHQTRMNRIRDIVRYLEQVHVPRYRVCSVHKLGVLLFRDEVARHGDILPKLQECLLQTMSRDREGEMVDRLSVKNACQMLGKLGVNSRSVYEEDFERPYLAESAKFYALESQKQLAAKSAIDYIDMAEQRINEESQRAKLCLDPGTERLIQQVVFQELVASHVNSIVAKEDSGVVALLKNQRVGDLTRIFRLLSRAENGRRAVTECVSNYLRGLGRSLMAEDGDKADSLCLVKKLFDLKYHYEHILNTCFNDEFLVKKIISADFEYILSLNRKSPEYVALFADDMLRKGIKGMAEQEIKQLLDKIIVFVRFLHEKDLFENFYRQTLCKRLLLNQIVSQEAESTMVNKLKAEFGAVFVSKFEAMLRDLSLSRTMAEEFKNAVASCKLQLHGLDLNVRVLTTGFWPFRAATQRCNIPTAPLDAFRTFRRFYLAKYNDRRLDLQPQLGWVDMRAVFYPPGEPSASSALPIQPSGPRKYVILVSTYQMCVLMLFNSRDKITYEDIASETGIPETNLVNALESLTVGKAARRILVKEPPTNDFGPGHVFAVNETFTSDLNKVKVHMAAKKGVDSKGNESATRNVVEDRRFVTDAAIVRIMKSEQRLSLSELLTKLTELLSARFTPNPEAVKKRIDALIEREYLERAPENAEVYVYVP</sequence>
<dbReference type="Pfam" id="PF10557">
    <property type="entry name" value="Cullin_Nedd8"/>
    <property type="match status" value="1"/>
</dbReference>
<dbReference type="SMART" id="SM00884">
    <property type="entry name" value="Cullin_Nedd8"/>
    <property type="match status" value="1"/>
</dbReference>
<dbReference type="FunFam" id="1.20.1310.10:FF:000002">
    <property type="entry name" value="cullin-3 isoform X1"/>
    <property type="match status" value="1"/>
</dbReference>
<evidence type="ECO:0000256" key="1">
    <source>
        <dbReference type="ARBA" id="ARBA00006019"/>
    </source>
</evidence>
<evidence type="ECO:0000313" key="7">
    <source>
        <dbReference type="EMBL" id="KAK8767527.1"/>
    </source>
</evidence>
<dbReference type="Gene3D" id="1.10.10.10">
    <property type="entry name" value="Winged helix-like DNA-binding domain superfamily/Winged helix DNA-binding domain"/>
    <property type="match status" value="1"/>
</dbReference>
<evidence type="ECO:0000313" key="8">
    <source>
        <dbReference type="Proteomes" id="UP001321473"/>
    </source>
</evidence>
<keyword evidence="8" id="KW-1185">Reference proteome</keyword>
<dbReference type="Gene3D" id="1.20.1310.10">
    <property type="entry name" value="Cullin Repeats"/>
    <property type="match status" value="4"/>
</dbReference>
<keyword evidence="2" id="KW-1017">Isopeptide bond</keyword>
<dbReference type="Gene3D" id="3.30.230.130">
    <property type="entry name" value="Cullin, Chain C, Domain 2"/>
    <property type="match status" value="1"/>
</dbReference>
<dbReference type="SMART" id="SM00182">
    <property type="entry name" value="CULLIN"/>
    <property type="match status" value="1"/>
</dbReference>
<dbReference type="InterPro" id="IPR036317">
    <property type="entry name" value="Cullin_homology_sf"/>
</dbReference>
<dbReference type="PROSITE" id="PS50069">
    <property type="entry name" value="CULLIN_2"/>
    <property type="match status" value="1"/>
</dbReference>
<evidence type="ECO:0000256" key="5">
    <source>
        <dbReference type="RuleBase" id="RU003829"/>
    </source>
</evidence>
<dbReference type="FunFam" id="1.10.10.10:FF:000014">
    <property type="entry name" value="Cullin 1"/>
    <property type="match status" value="1"/>
</dbReference>
<dbReference type="InterPro" id="IPR016158">
    <property type="entry name" value="Cullin_homology"/>
</dbReference>
<evidence type="ECO:0000256" key="3">
    <source>
        <dbReference type="ARBA" id="ARBA00022843"/>
    </source>
</evidence>
<gene>
    <name evidence="7" type="ORF">V5799_005688</name>
</gene>
<dbReference type="InterPro" id="IPR036390">
    <property type="entry name" value="WH_DNA-bd_sf"/>
</dbReference>
<dbReference type="SUPFAM" id="SSF46785">
    <property type="entry name" value="Winged helix' DNA-binding domain"/>
    <property type="match status" value="1"/>
</dbReference>
<comment type="similarity">
    <text evidence="1 4 5">Belongs to the cullin family.</text>
</comment>
<dbReference type="Pfam" id="PF26557">
    <property type="entry name" value="Cullin_AB"/>
    <property type="match status" value="1"/>
</dbReference>
<dbReference type="InterPro" id="IPR001373">
    <property type="entry name" value="Cullin_N"/>
</dbReference>
<dbReference type="PANTHER" id="PTHR11932">
    <property type="entry name" value="CULLIN"/>
    <property type="match status" value="1"/>
</dbReference>
<dbReference type="InterPro" id="IPR045093">
    <property type="entry name" value="Cullin"/>
</dbReference>
<dbReference type="AlphaFoldDB" id="A0AAQ4DYI7"/>
<evidence type="ECO:0000259" key="6">
    <source>
        <dbReference type="PROSITE" id="PS50069"/>
    </source>
</evidence>
<dbReference type="EMBL" id="JARKHS020025390">
    <property type="protein sequence ID" value="KAK8767527.1"/>
    <property type="molecule type" value="Genomic_DNA"/>
</dbReference>
<dbReference type="InterPro" id="IPR016159">
    <property type="entry name" value="Cullin_repeat-like_dom_sf"/>
</dbReference>
<dbReference type="GO" id="GO:0031625">
    <property type="term" value="F:ubiquitin protein ligase binding"/>
    <property type="evidence" value="ECO:0007669"/>
    <property type="project" value="InterPro"/>
</dbReference>
<evidence type="ECO:0000256" key="4">
    <source>
        <dbReference type="PROSITE-ProRule" id="PRU00330"/>
    </source>
</evidence>
<dbReference type="SUPFAM" id="SSF75632">
    <property type="entry name" value="Cullin homology domain"/>
    <property type="match status" value="1"/>
</dbReference>
<reference evidence="7 8" key="1">
    <citation type="journal article" date="2023" name="Arcadia Sci">
        <title>De novo assembly of a long-read Amblyomma americanum tick genome.</title>
        <authorList>
            <person name="Chou S."/>
            <person name="Poskanzer K.E."/>
            <person name="Rollins M."/>
            <person name="Thuy-Boun P.S."/>
        </authorList>
    </citation>
    <scope>NUCLEOTIDE SEQUENCE [LARGE SCALE GENOMIC DNA]</scope>
    <source>
        <strain evidence="7">F_SG_1</strain>
        <tissue evidence="7">Salivary glands</tissue>
    </source>
</reference>
<dbReference type="InterPro" id="IPR059120">
    <property type="entry name" value="Cullin-like_AB"/>
</dbReference>
<dbReference type="InterPro" id="IPR036388">
    <property type="entry name" value="WH-like_DNA-bd_sf"/>
</dbReference>
<accession>A0AAQ4DYI7</accession>
<dbReference type="FunFam" id="1.20.1310.10:FF:000001">
    <property type="entry name" value="Cullin 3"/>
    <property type="match status" value="1"/>
</dbReference>
<evidence type="ECO:0000256" key="2">
    <source>
        <dbReference type="ARBA" id="ARBA00022499"/>
    </source>
</evidence>
<proteinExistence type="inferred from homology"/>
<dbReference type="SUPFAM" id="SSF74788">
    <property type="entry name" value="Cullin repeat-like"/>
    <property type="match status" value="1"/>
</dbReference>
<comment type="caution">
    <text evidence="7">The sequence shown here is derived from an EMBL/GenBank/DDBJ whole genome shotgun (WGS) entry which is preliminary data.</text>
</comment>
<dbReference type="Pfam" id="PF00888">
    <property type="entry name" value="Cullin"/>
    <property type="match status" value="1"/>
</dbReference>
<dbReference type="GO" id="GO:0006511">
    <property type="term" value="P:ubiquitin-dependent protein catabolic process"/>
    <property type="evidence" value="ECO:0007669"/>
    <property type="project" value="InterPro"/>
</dbReference>
<name>A0AAQ4DYI7_AMBAM</name>
<feature type="domain" description="Cullin family profile" evidence="6">
    <location>
        <begin position="359"/>
        <end position="606"/>
    </location>
</feature>